<feature type="transmembrane region" description="Helical" evidence="6">
    <location>
        <begin position="106"/>
        <end position="128"/>
    </location>
</feature>
<keyword evidence="4 5" id="KW-0802">TPR repeat</keyword>
<dbReference type="Gene3D" id="1.25.40.10">
    <property type="entry name" value="Tetratricopeptide repeat domain"/>
    <property type="match status" value="1"/>
</dbReference>
<evidence type="ECO:0000256" key="1">
    <source>
        <dbReference type="ARBA" id="ARBA00004196"/>
    </source>
</evidence>
<evidence type="ECO:0000259" key="8">
    <source>
        <dbReference type="Pfam" id="PF23914"/>
    </source>
</evidence>
<name>A0A975DCF9_9GAMM</name>
<keyword evidence="2" id="KW-0677">Repeat</keyword>
<dbReference type="KEGG" id="psym:J1N51_03765"/>
<dbReference type="EMBL" id="CP072110">
    <property type="protein sequence ID" value="QTH64597.1"/>
    <property type="molecule type" value="Genomic_DNA"/>
</dbReference>
<evidence type="ECO:0000259" key="7">
    <source>
        <dbReference type="Pfam" id="PF23892"/>
    </source>
</evidence>
<dbReference type="Pfam" id="PF23914">
    <property type="entry name" value="TPR_CcmH_CycH"/>
    <property type="match status" value="1"/>
</dbReference>
<dbReference type="RefSeq" id="WP_208832651.1">
    <property type="nucleotide sequence ID" value="NZ_CP072110.1"/>
</dbReference>
<proteinExistence type="predicted"/>
<dbReference type="PROSITE" id="PS50005">
    <property type="entry name" value="TPR"/>
    <property type="match status" value="1"/>
</dbReference>
<keyword evidence="6" id="KW-0472">Membrane</keyword>
<keyword evidence="6" id="KW-1133">Transmembrane helix</keyword>
<dbReference type="SUPFAM" id="SSF48452">
    <property type="entry name" value="TPR-like"/>
    <property type="match status" value="1"/>
</dbReference>
<dbReference type="InterPro" id="IPR011990">
    <property type="entry name" value="TPR-like_helical_dom_sf"/>
</dbReference>
<gene>
    <name evidence="9" type="primary">ccmI</name>
    <name evidence="9" type="ORF">J1N51_03765</name>
</gene>
<organism evidence="9 10">
    <name type="scientific">Psychrosphaera ytuae</name>
    <dbReference type="NCBI Taxonomy" id="2820710"/>
    <lineage>
        <taxon>Bacteria</taxon>
        <taxon>Pseudomonadati</taxon>
        <taxon>Pseudomonadota</taxon>
        <taxon>Gammaproteobacteria</taxon>
        <taxon>Alteromonadales</taxon>
        <taxon>Pseudoalteromonadaceae</taxon>
        <taxon>Psychrosphaera</taxon>
    </lineage>
</organism>
<dbReference type="InterPro" id="IPR019734">
    <property type="entry name" value="TPR_rpt"/>
</dbReference>
<dbReference type="InterPro" id="IPR056412">
    <property type="entry name" value="Ig_CycH"/>
</dbReference>
<dbReference type="PANTHER" id="PTHR47870">
    <property type="entry name" value="CYTOCHROME C-TYPE BIOGENESIS PROTEIN CCMH"/>
    <property type="match status" value="1"/>
</dbReference>
<dbReference type="SMART" id="SM00028">
    <property type="entry name" value="TPR"/>
    <property type="match status" value="2"/>
</dbReference>
<evidence type="ECO:0000256" key="6">
    <source>
        <dbReference type="SAM" id="Phobius"/>
    </source>
</evidence>
<evidence type="ECO:0000313" key="10">
    <source>
        <dbReference type="Proteomes" id="UP000682739"/>
    </source>
</evidence>
<evidence type="ECO:0000313" key="9">
    <source>
        <dbReference type="EMBL" id="QTH64597.1"/>
    </source>
</evidence>
<keyword evidence="10" id="KW-1185">Reference proteome</keyword>
<dbReference type="GO" id="GO:0030313">
    <property type="term" value="C:cell envelope"/>
    <property type="evidence" value="ECO:0007669"/>
    <property type="project" value="UniProtKB-SubCell"/>
</dbReference>
<reference evidence="9" key="1">
    <citation type="submission" date="2021-03" db="EMBL/GenBank/DDBJ databases">
        <title>Description of Psychrosphaera ytuae sp. nov. isolated from deep sea sediment of South China Sea.</title>
        <authorList>
            <person name="Zhang J."/>
            <person name="Xu X.-D."/>
        </authorList>
    </citation>
    <scope>NUCLEOTIDE SEQUENCE</scope>
    <source>
        <strain evidence="9">MTZ26</strain>
    </source>
</reference>
<accession>A0A975DCF9</accession>
<keyword evidence="6" id="KW-0812">Transmembrane</keyword>
<evidence type="ECO:0000256" key="5">
    <source>
        <dbReference type="PROSITE-ProRule" id="PRU00339"/>
    </source>
</evidence>
<dbReference type="InterPro" id="IPR017560">
    <property type="entry name" value="Cyt_c_biogenesis_CcmI"/>
</dbReference>
<dbReference type="GO" id="GO:0017004">
    <property type="term" value="P:cytochrome complex assembly"/>
    <property type="evidence" value="ECO:0007669"/>
    <property type="project" value="UniProtKB-KW"/>
</dbReference>
<dbReference type="PANTHER" id="PTHR47870:SF1">
    <property type="entry name" value="CYTOCHROME C-TYPE BIOGENESIS PROTEIN CCMH"/>
    <property type="match status" value="1"/>
</dbReference>
<evidence type="ECO:0000256" key="2">
    <source>
        <dbReference type="ARBA" id="ARBA00022737"/>
    </source>
</evidence>
<dbReference type="AlphaFoldDB" id="A0A975DCF9"/>
<feature type="domain" description="Cytochrome c-type biogenesis protein H TPR" evidence="8">
    <location>
        <begin position="133"/>
        <end position="289"/>
    </location>
</feature>
<feature type="transmembrane region" description="Helical" evidence="6">
    <location>
        <begin position="6"/>
        <end position="28"/>
    </location>
</feature>
<dbReference type="InterPro" id="IPR056413">
    <property type="entry name" value="TPR_CcmH_CycH"/>
</dbReference>
<comment type="subcellular location">
    <subcellularLocation>
        <location evidence="1">Cell envelope</location>
    </subcellularLocation>
</comment>
<dbReference type="NCBIfam" id="TIGR03142">
    <property type="entry name" value="cytochro_ccmI"/>
    <property type="match status" value="1"/>
</dbReference>
<sequence length="455" mass="50098">MSLSLTSFWINIVAMVVVACVFILVPLYKFNRDSTNKGLKSNWYKTRLAELKEELASGQFSQQEYDEAVTELKLTATDELRLESNQDNGAVSSSDNGKEADSQRAIAPYLIAALVIFIATLMTTFVQYGEEHKLEEWRATLDKMPALSKQVLENSAATPTEQDLKDFALGLRTRLANEPSSVGWMLLGRTLNMLRDLDGAIDAFDKSLRLEPSSGSTIVSLGQALQERGEPGDYRRSIRVLRSALELNPQNLTALILFAEGKLLDEQYASSLDDFTFIDRVVPPNDPRAGAVKQRIAFLKDKLGLNLNAQESEELAGIKANAQENPTAQPEQSASGVTVNVEIRVEQNVDISQFSHLFVFAKSPEMPMPLAVKKLAVSELADLTKGITITLTEQDVMMPTLSLASQSSVDVFARLSLDEQAPFVPGDLQAQQTNIALPTESIVKLTIIAQSEEQK</sequence>
<feature type="repeat" description="TPR" evidence="5">
    <location>
        <begin position="181"/>
        <end position="214"/>
    </location>
</feature>
<evidence type="ECO:0000256" key="4">
    <source>
        <dbReference type="ARBA" id="ARBA00022803"/>
    </source>
</evidence>
<evidence type="ECO:0000256" key="3">
    <source>
        <dbReference type="ARBA" id="ARBA00022748"/>
    </source>
</evidence>
<protein>
    <submittedName>
        <fullName evidence="9">C-type cytochrome biogenesis protein CcmI</fullName>
    </submittedName>
</protein>
<dbReference type="Pfam" id="PF23892">
    <property type="entry name" value="Ig_CycH"/>
    <property type="match status" value="1"/>
</dbReference>
<dbReference type="InterPro" id="IPR051263">
    <property type="entry name" value="C-type_cytochrome_biogenesis"/>
</dbReference>
<keyword evidence="3" id="KW-0201">Cytochrome c-type biogenesis</keyword>
<dbReference type="Proteomes" id="UP000682739">
    <property type="component" value="Chromosome"/>
</dbReference>
<feature type="domain" description="Cytochrome c-type biogenesis protein H Ig-like" evidence="7">
    <location>
        <begin position="337"/>
        <end position="447"/>
    </location>
</feature>